<dbReference type="Proteomes" id="UP000830639">
    <property type="component" value="Chromosome"/>
</dbReference>
<evidence type="ECO:0000259" key="2">
    <source>
        <dbReference type="PROSITE" id="PS51186"/>
    </source>
</evidence>
<protein>
    <submittedName>
        <fullName evidence="3">GNAT family N-acetyltransferase</fullName>
    </submittedName>
</protein>
<proteinExistence type="predicted"/>
<keyword evidence="4" id="KW-1185">Reference proteome</keyword>
<dbReference type="InterPro" id="IPR016181">
    <property type="entry name" value="Acyl_CoA_acyltransferase"/>
</dbReference>
<reference evidence="3 4" key="1">
    <citation type="submission" date="2022-04" db="EMBL/GenBank/DDBJ databases">
        <title>Mechanism of arsenic methylation and mitigation arsenic toxicity by Bacillus sp. LH14 from an Arsenic-Contaminated Paddy Soil.</title>
        <authorList>
            <person name="Wang D."/>
        </authorList>
    </citation>
    <scope>NUCLEOTIDE SEQUENCE [LARGE SCALE GENOMIC DNA]</scope>
    <source>
        <strain evidence="3 4">LH14</strain>
    </source>
</reference>
<gene>
    <name evidence="3" type="ORF">MY490_13165</name>
</gene>
<dbReference type="EMBL" id="CP096034">
    <property type="protein sequence ID" value="UPM52780.1"/>
    <property type="molecule type" value="Genomic_DNA"/>
</dbReference>
<keyword evidence="1" id="KW-0812">Transmembrane</keyword>
<accession>A0ABY4JIB2</accession>
<dbReference type="RefSeq" id="WP_248266130.1">
    <property type="nucleotide sequence ID" value="NZ_CP096034.1"/>
</dbReference>
<dbReference type="Gene3D" id="3.40.630.30">
    <property type="match status" value="1"/>
</dbReference>
<name>A0ABY4JIB2_9BACI</name>
<keyword evidence="1" id="KW-0472">Membrane</keyword>
<feature type="domain" description="N-acetyltransferase" evidence="2">
    <location>
        <begin position="1"/>
        <end position="94"/>
    </location>
</feature>
<keyword evidence="1" id="KW-1133">Transmembrane helix</keyword>
<evidence type="ECO:0000256" key="1">
    <source>
        <dbReference type="SAM" id="Phobius"/>
    </source>
</evidence>
<organism evidence="3 4">
    <name type="scientific">Gottfriedia acidiceleris</name>
    <dbReference type="NCBI Taxonomy" id="371036"/>
    <lineage>
        <taxon>Bacteria</taxon>
        <taxon>Bacillati</taxon>
        <taxon>Bacillota</taxon>
        <taxon>Bacilli</taxon>
        <taxon>Bacillales</taxon>
        <taxon>Bacillaceae</taxon>
        <taxon>Gottfriedia</taxon>
    </lineage>
</organism>
<dbReference type="PROSITE" id="PS51186">
    <property type="entry name" value="GNAT"/>
    <property type="match status" value="1"/>
</dbReference>
<feature type="transmembrane region" description="Helical" evidence="1">
    <location>
        <begin position="6"/>
        <end position="26"/>
    </location>
</feature>
<dbReference type="Pfam" id="PF00583">
    <property type="entry name" value="Acetyltransf_1"/>
    <property type="match status" value="1"/>
</dbReference>
<dbReference type="InterPro" id="IPR000182">
    <property type="entry name" value="GNAT_dom"/>
</dbReference>
<dbReference type="CDD" id="cd04301">
    <property type="entry name" value="NAT_SF"/>
    <property type="match status" value="1"/>
</dbReference>
<evidence type="ECO:0000313" key="4">
    <source>
        <dbReference type="Proteomes" id="UP000830639"/>
    </source>
</evidence>
<sequence length="94" mass="10973">MNKRIVGFMIYHKFFFGHLFIDLIIVSPKTRRIGIAQNLMKYVEAFSEKKLFSSTNKSNIPMQKVFQSLGYIESGFIDNLDEGDPEFIYVKLID</sequence>
<dbReference type="SUPFAM" id="SSF55729">
    <property type="entry name" value="Acyl-CoA N-acyltransferases (Nat)"/>
    <property type="match status" value="1"/>
</dbReference>
<evidence type="ECO:0000313" key="3">
    <source>
        <dbReference type="EMBL" id="UPM52780.1"/>
    </source>
</evidence>